<dbReference type="EMBL" id="KV722507">
    <property type="protein sequence ID" value="OCH86908.1"/>
    <property type="molecule type" value="Genomic_DNA"/>
</dbReference>
<gene>
    <name evidence="1" type="ORF">OBBRIDRAFT_796727</name>
</gene>
<accession>A0A8E2DLI4</accession>
<dbReference type="AlphaFoldDB" id="A0A8E2DLI4"/>
<organism evidence="1 2">
    <name type="scientific">Obba rivulosa</name>
    <dbReference type="NCBI Taxonomy" id="1052685"/>
    <lineage>
        <taxon>Eukaryota</taxon>
        <taxon>Fungi</taxon>
        <taxon>Dikarya</taxon>
        <taxon>Basidiomycota</taxon>
        <taxon>Agaricomycotina</taxon>
        <taxon>Agaricomycetes</taxon>
        <taxon>Polyporales</taxon>
        <taxon>Gelatoporiaceae</taxon>
        <taxon>Obba</taxon>
    </lineage>
</organism>
<dbReference type="Gene3D" id="3.30.710.10">
    <property type="entry name" value="Potassium Channel Kv1.1, Chain A"/>
    <property type="match status" value="1"/>
</dbReference>
<dbReference type="Proteomes" id="UP000250043">
    <property type="component" value="Unassembled WGS sequence"/>
</dbReference>
<protein>
    <recommendedName>
        <fullName evidence="3">BTB domain-containing protein</fullName>
    </recommendedName>
</protein>
<name>A0A8E2DLI4_9APHY</name>
<evidence type="ECO:0000313" key="1">
    <source>
        <dbReference type="EMBL" id="OCH86908.1"/>
    </source>
</evidence>
<reference evidence="1 2" key="1">
    <citation type="submission" date="2016-07" db="EMBL/GenBank/DDBJ databases">
        <title>Draft genome of the white-rot fungus Obba rivulosa 3A-2.</title>
        <authorList>
            <consortium name="DOE Joint Genome Institute"/>
            <person name="Miettinen O."/>
            <person name="Riley R."/>
            <person name="Acob R."/>
            <person name="Barry K."/>
            <person name="Cullen D."/>
            <person name="De Vries R."/>
            <person name="Hainaut M."/>
            <person name="Hatakka A."/>
            <person name="Henrissat B."/>
            <person name="Hilden K."/>
            <person name="Kuo R."/>
            <person name="Labutti K."/>
            <person name="Lipzen A."/>
            <person name="Makela M.R."/>
            <person name="Sandor L."/>
            <person name="Spatafora J.W."/>
            <person name="Grigoriev I.V."/>
            <person name="Hibbett D.S."/>
        </authorList>
    </citation>
    <scope>NUCLEOTIDE SEQUENCE [LARGE SCALE GENOMIC DNA]</scope>
    <source>
        <strain evidence="1 2">3A-2</strain>
    </source>
</reference>
<evidence type="ECO:0008006" key="3">
    <source>
        <dbReference type="Google" id="ProtNLM"/>
    </source>
</evidence>
<dbReference type="InterPro" id="IPR011333">
    <property type="entry name" value="SKP1/BTB/POZ_sf"/>
</dbReference>
<dbReference type="OrthoDB" id="3266199at2759"/>
<proteinExistence type="predicted"/>
<evidence type="ECO:0000313" key="2">
    <source>
        <dbReference type="Proteomes" id="UP000250043"/>
    </source>
</evidence>
<keyword evidence="2" id="KW-1185">Reference proteome</keyword>
<sequence length="277" mass="30906">MSQDCNLQIHPSFTSADADIVLSSHDSVHFRIHSQLLRHISGWFRTLLSLPNNAPRIGAPDILQLDETANVLGALLCIASGMKIPSLRPVDFCEQILLAAEKYEMPGPISVLRIALTSSLLDAPPLRVYAIAGRRDWIVEAKAASARTLSLDLFDPALRSELCRIDAPYLMKLLQLHHDRKEALRKSLEDVGVFTASKGSAPCYSCTYQVDHIEWFRFKQKLLARRVVPSDLLDDRDLETMSQAVCRGCNKLLYNSVTMMRNLTAALRGLPSNVELP</sequence>